<dbReference type="AlphaFoldDB" id="A0A4Q2UK44"/>
<evidence type="ECO:0000256" key="1">
    <source>
        <dbReference type="SAM" id="MobiDB-lite"/>
    </source>
</evidence>
<dbReference type="Proteomes" id="UP000290407">
    <property type="component" value="Unassembled WGS sequence"/>
</dbReference>
<comment type="caution">
    <text evidence="2">The sequence shown here is derived from an EMBL/GenBank/DDBJ whole genome shotgun (WGS) entry which is preliminary data.</text>
</comment>
<accession>A0A4Q2UK44</accession>
<gene>
    <name evidence="2" type="ORF">EQG79_13670</name>
</gene>
<evidence type="ECO:0000313" key="2">
    <source>
        <dbReference type="EMBL" id="RYC69644.1"/>
    </source>
</evidence>
<feature type="compositionally biased region" description="Basic and acidic residues" evidence="1">
    <location>
        <begin position="93"/>
        <end position="106"/>
    </location>
</feature>
<name>A0A4Q2UK44_9BACT</name>
<sequence length="106" mass="11828">MTKLTNWREVRDLLNTITDDNILDSPIHWEKGESGGNTVVSVTKADWYLDEEGYQEAEGWDEEISGPLPEKPAIYAGTPFIDLETSSFPGVPSKDEQTNADRARNG</sequence>
<feature type="region of interest" description="Disordered" evidence="1">
    <location>
        <begin position="85"/>
        <end position="106"/>
    </location>
</feature>
<dbReference type="RefSeq" id="WP_129601878.1">
    <property type="nucleotide sequence ID" value="NZ_SBLB01000003.1"/>
</dbReference>
<reference evidence="2 3" key="1">
    <citation type="submission" date="2019-01" db="EMBL/GenBank/DDBJ databases">
        <title>Spirosoma flava sp. nov., a propanil-degrading bacterium isolated from herbicide-contaminated soil.</title>
        <authorList>
            <person name="Zhang L."/>
            <person name="Jiang J.-D."/>
        </authorList>
    </citation>
    <scope>NUCLEOTIDE SEQUENCE [LARGE SCALE GENOMIC DNA]</scope>
    <source>
        <strain evidence="2 3">TY50</strain>
    </source>
</reference>
<dbReference type="EMBL" id="SBLB01000003">
    <property type="protein sequence ID" value="RYC69644.1"/>
    <property type="molecule type" value="Genomic_DNA"/>
</dbReference>
<keyword evidence="3" id="KW-1185">Reference proteome</keyword>
<evidence type="ECO:0000313" key="3">
    <source>
        <dbReference type="Proteomes" id="UP000290407"/>
    </source>
</evidence>
<proteinExistence type="predicted"/>
<protein>
    <submittedName>
        <fullName evidence="2">Uncharacterized protein</fullName>
    </submittedName>
</protein>
<organism evidence="2 3">
    <name type="scientific">Spirosoma sordidisoli</name>
    <dbReference type="NCBI Taxonomy" id="2502893"/>
    <lineage>
        <taxon>Bacteria</taxon>
        <taxon>Pseudomonadati</taxon>
        <taxon>Bacteroidota</taxon>
        <taxon>Cytophagia</taxon>
        <taxon>Cytophagales</taxon>
        <taxon>Cytophagaceae</taxon>
        <taxon>Spirosoma</taxon>
    </lineage>
</organism>